<dbReference type="OrthoDB" id="5641074at2"/>
<feature type="region of interest" description="Disordered" evidence="2">
    <location>
        <begin position="179"/>
        <end position="206"/>
    </location>
</feature>
<dbReference type="PATRIC" id="fig|1212489.4.peg.1851"/>
<evidence type="ECO:0000313" key="3">
    <source>
        <dbReference type="EMBL" id="KTC88130.1"/>
    </source>
</evidence>
<organism evidence="3 4">
    <name type="scientific">Legionella drozanskii LLAP-1</name>
    <dbReference type="NCBI Taxonomy" id="1212489"/>
    <lineage>
        <taxon>Bacteria</taxon>
        <taxon>Pseudomonadati</taxon>
        <taxon>Pseudomonadota</taxon>
        <taxon>Gammaproteobacteria</taxon>
        <taxon>Legionellales</taxon>
        <taxon>Legionellaceae</taxon>
        <taxon>Legionella</taxon>
    </lineage>
</organism>
<comment type="caution">
    <text evidence="3">The sequence shown here is derived from an EMBL/GenBank/DDBJ whole genome shotgun (WGS) entry which is preliminary data.</text>
</comment>
<reference evidence="3 4" key="1">
    <citation type="submission" date="2015-11" db="EMBL/GenBank/DDBJ databases">
        <title>Genomic analysis of 38 Legionella species identifies large and diverse effector repertoires.</title>
        <authorList>
            <person name="Burstein D."/>
            <person name="Amaro F."/>
            <person name="Zusman T."/>
            <person name="Lifshitz Z."/>
            <person name="Cohen O."/>
            <person name="Gilbert J.A."/>
            <person name="Pupko T."/>
            <person name="Shuman H.A."/>
            <person name="Segal G."/>
        </authorList>
    </citation>
    <scope>NUCLEOTIDE SEQUENCE [LARGE SCALE GENOMIC DNA]</scope>
    <source>
        <strain evidence="3 4">ATCC 700990</strain>
    </source>
</reference>
<dbReference type="EMBL" id="LNXY01000020">
    <property type="protein sequence ID" value="KTC88130.1"/>
    <property type="molecule type" value="Genomic_DNA"/>
</dbReference>
<keyword evidence="1" id="KW-0175">Coiled coil</keyword>
<evidence type="ECO:0000256" key="1">
    <source>
        <dbReference type="SAM" id="Coils"/>
    </source>
</evidence>
<dbReference type="RefSeq" id="WP_058496019.1">
    <property type="nucleotide sequence ID" value="NZ_CAAAIU010000013.1"/>
</dbReference>
<gene>
    <name evidence="3" type="ORF">Ldro_1749</name>
</gene>
<evidence type="ECO:0000256" key="2">
    <source>
        <dbReference type="SAM" id="MobiDB-lite"/>
    </source>
</evidence>
<keyword evidence="4" id="KW-1185">Reference proteome</keyword>
<dbReference type="Proteomes" id="UP000054736">
    <property type="component" value="Unassembled WGS sequence"/>
</dbReference>
<feature type="coiled-coil region" evidence="1">
    <location>
        <begin position="151"/>
        <end position="179"/>
    </location>
</feature>
<accession>A0A0W0SXN6</accession>
<feature type="compositionally biased region" description="Basic and acidic residues" evidence="2">
    <location>
        <begin position="195"/>
        <end position="206"/>
    </location>
</feature>
<evidence type="ECO:0000313" key="4">
    <source>
        <dbReference type="Proteomes" id="UP000054736"/>
    </source>
</evidence>
<proteinExistence type="predicted"/>
<sequence length="206" mass="24279">MPFNMELRRNSNKVCIKLQVVQKVINIYFTGEVEDASEERDKWLHLERHFIKSMPDLGPENGVLYTTDAYHQKKEHTNDGEGAIYHLHRQFKVEVTPELLASYLNKFWHQQYIHATNYQFLSDFSEVGSIIKTFSIYYEKYKDSSLEFEYEKDNELTEKEQEERKKKIEEEKLSKLLTSQNSPVFASKPPVIACPKEDKAPSFKMG</sequence>
<dbReference type="AlphaFoldDB" id="A0A0W0SXN6"/>
<name>A0A0W0SXN6_9GAMM</name>
<protein>
    <submittedName>
        <fullName evidence="3">Uncharacterized protein</fullName>
    </submittedName>
</protein>